<dbReference type="Pfam" id="PF25111">
    <property type="entry name" value="AtTam9"/>
    <property type="match status" value="1"/>
</dbReference>
<dbReference type="PANTHER" id="PTHR47955:SF8">
    <property type="entry name" value="CYTOCHROME P450 71D11-LIKE"/>
    <property type="match status" value="1"/>
</dbReference>
<dbReference type="OrthoDB" id="722701at2759"/>
<evidence type="ECO:0008006" key="9">
    <source>
        <dbReference type="Google" id="ProtNLM"/>
    </source>
</evidence>
<dbReference type="GO" id="GO:0046872">
    <property type="term" value="F:metal ion binding"/>
    <property type="evidence" value="ECO:0007669"/>
    <property type="project" value="UniProtKB-KW"/>
</dbReference>
<comment type="similarity">
    <text evidence="1">Belongs to the cytochrome P450 family.</text>
</comment>
<keyword evidence="2" id="KW-0349">Heme</keyword>
<accession>A0A843UH36</accession>
<dbReference type="PANTHER" id="PTHR47955">
    <property type="entry name" value="CYTOCHROME P450 FAMILY 71 PROTEIN"/>
    <property type="match status" value="1"/>
</dbReference>
<dbReference type="AlphaFoldDB" id="A0A843UH36"/>
<feature type="compositionally biased region" description="Basic residues" evidence="6">
    <location>
        <begin position="170"/>
        <end position="179"/>
    </location>
</feature>
<keyword evidence="4" id="KW-0560">Oxidoreductase</keyword>
<feature type="region of interest" description="Disordered" evidence="6">
    <location>
        <begin position="107"/>
        <end position="161"/>
    </location>
</feature>
<name>A0A843UH36_COLES</name>
<evidence type="ECO:0000256" key="4">
    <source>
        <dbReference type="ARBA" id="ARBA00023002"/>
    </source>
</evidence>
<dbReference type="EMBL" id="NMUH01000554">
    <property type="protein sequence ID" value="MQL81200.1"/>
    <property type="molecule type" value="Genomic_DNA"/>
</dbReference>
<sequence length="284" mass="31597">MLLCLGQVPTLVVSSAEAAREAMTTRDLVFATRPPSKAVDVLNYGSKNVTTFISSRPHSGQVALIDASTGRRVTYPELWRAVRAVAAGLAAQHGVRKGHAVLLLASPPGQQPPGHPRLLQQNFPWVPEKSPVGSSQKSRGSRLRFSHPQQPPHPLAAHGAERNIAVLSPHRLRRSPRSRPSREPFGGVEVPEVSENWFDGGLLEDIRLVIAPAKPEKEEILVKVVPPLDRAFVKWLARDLERIHGYTVRDQPAIRPPDHYIEYMRLYGWLDVDLDDPDIDRLLK</sequence>
<dbReference type="InterPro" id="IPR056895">
    <property type="entry name" value="AtTam9"/>
</dbReference>
<evidence type="ECO:0000256" key="6">
    <source>
        <dbReference type="SAM" id="MobiDB-lite"/>
    </source>
</evidence>
<gene>
    <name evidence="7" type="ORF">Taro_013656</name>
</gene>
<keyword evidence="8" id="KW-1185">Reference proteome</keyword>
<evidence type="ECO:0000256" key="2">
    <source>
        <dbReference type="ARBA" id="ARBA00022617"/>
    </source>
</evidence>
<protein>
    <recommendedName>
        <fullName evidence="9">AMP-dependent synthetase/ligase domain-containing protein</fullName>
    </recommendedName>
</protein>
<evidence type="ECO:0000313" key="8">
    <source>
        <dbReference type="Proteomes" id="UP000652761"/>
    </source>
</evidence>
<evidence type="ECO:0000256" key="5">
    <source>
        <dbReference type="ARBA" id="ARBA00023004"/>
    </source>
</evidence>
<reference evidence="7" key="1">
    <citation type="submission" date="2017-07" db="EMBL/GenBank/DDBJ databases">
        <title>Taro Niue Genome Assembly and Annotation.</title>
        <authorList>
            <person name="Atibalentja N."/>
            <person name="Keating K."/>
            <person name="Fields C.J."/>
        </authorList>
    </citation>
    <scope>NUCLEOTIDE SEQUENCE</scope>
    <source>
        <strain evidence="7">Niue_2</strain>
        <tissue evidence="7">Leaf</tissue>
    </source>
</reference>
<evidence type="ECO:0000256" key="3">
    <source>
        <dbReference type="ARBA" id="ARBA00022723"/>
    </source>
</evidence>
<organism evidence="7 8">
    <name type="scientific">Colocasia esculenta</name>
    <name type="common">Wild taro</name>
    <name type="synonym">Arum esculentum</name>
    <dbReference type="NCBI Taxonomy" id="4460"/>
    <lineage>
        <taxon>Eukaryota</taxon>
        <taxon>Viridiplantae</taxon>
        <taxon>Streptophyta</taxon>
        <taxon>Embryophyta</taxon>
        <taxon>Tracheophyta</taxon>
        <taxon>Spermatophyta</taxon>
        <taxon>Magnoliopsida</taxon>
        <taxon>Liliopsida</taxon>
        <taxon>Araceae</taxon>
        <taxon>Aroideae</taxon>
        <taxon>Colocasieae</taxon>
        <taxon>Colocasia</taxon>
    </lineage>
</organism>
<keyword evidence="3" id="KW-0479">Metal-binding</keyword>
<dbReference type="Gene3D" id="3.40.50.980">
    <property type="match status" value="1"/>
</dbReference>
<dbReference type="Proteomes" id="UP000652761">
    <property type="component" value="Unassembled WGS sequence"/>
</dbReference>
<keyword evidence="5" id="KW-0408">Iron</keyword>
<evidence type="ECO:0000256" key="1">
    <source>
        <dbReference type="ARBA" id="ARBA00010617"/>
    </source>
</evidence>
<proteinExistence type="inferred from homology"/>
<dbReference type="GO" id="GO:0016491">
    <property type="term" value="F:oxidoreductase activity"/>
    <property type="evidence" value="ECO:0007669"/>
    <property type="project" value="UniProtKB-KW"/>
</dbReference>
<comment type="caution">
    <text evidence="7">The sequence shown here is derived from an EMBL/GenBank/DDBJ whole genome shotgun (WGS) entry which is preliminary data.</text>
</comment>
<dbReference type="SUPFAM" id="SSF56801">
    <property type="entry name" value="Acetyl-CoA synthetase-like"/>
    <property type="match status" value="1"/>
</dbReference>
<feature type="region of interest" description="Disordered" evidence="6">
    <location>
        <begin position="167"/>
        <end position="186"/>
    </location>
</feature>
<evidence type="ECO:0000313" key="7">
    <source>
        <dbReference type="EMBL" id="MQL81200.1"/>
    </source>
</evidence>